<protein>
    <recommendedName>
        <fullName evidence="1">DUF8156 domain-containing protein</fullName>
    </recommendedName>
</protein>
<dbReference type="Pfam" id="PF26485">
    <property type="entry name" value="DUF8156"/>
    <property type="match status" value="1"/>
</dbReference>
<dbReference type="InterPro" id="IPR058469">
    <property type="entry name" value="DUF8156"/>
</dbReference>
<dbReference type="Proteomes" id="UP000198297">
    <property type="component" value="Unassembled WGS sequence"/>
</dbReference>
<dbReference type="EMBL" id="FZNK01000008">
    <property type="protein sequence ID" value="SNR65732.1"/>
    <property type="molecule type" value="Genomic_DNA"/>
</dbReference>
<gene>
    <name evidence="2" type="ORF">SAMN06266787_10846</name>
</gene>
<reference evidence="2 3" key="1">
    <citation type="submission" date="2017-06" db="EMBL/GenBank/DDBJ databases">
        <authorList>
            <person name="Kim H.J."/>
            <person name="Triplett B.A."/>
        </authorList>
    </citation>
    <scope>NUCLEOTIDE SEQUENCE [LARGE SCALE GENOMIC DNA]</scope>
    <source>
        <strain evidence="2 3">DSM 19316</strain>
    </source>
</reference>
<name>A0A238Y429_HALEZ</name>
<accession>A0A238Y429</accession>
<evidence type="ECO:0000313" key="3">
    <source>
        <dbReference type="Proteomes" id="UP000198297"/>
    </source>
</evidence>
<evidence type="ECO:0000259" key="1">
    <source>
        <dbReference type="Pfam" id="PF26485"/>
    </source>
</evidence>
<proteinExistence type="predicted"/>
<sequence length="57" mass="6464">MNPTYRDRLSAIENEWSAYRRVLRRADQSTLDQLVLYACDHADTAGTLDQADPLAPV</sequence>
<dbReference type="AlphaFoldDB" id="A0A238Y429"/>
<evidence type="ECO:0000313" key="2">
    <source>
        <dbReference type="EMBL" id="SNR65732.1"/>
    </source>
</evidence>
<feature type="domain" description="DUF8156" evidence="1">
    <location>
        <begin position="2"/>
        <end position="57"/>
    </location>
</feature>
<organism evidence="2 3">
    <name type="scientific">Halorubrum ezzemoulense</name>
    <name type="common">Halorubrum chaoviator</name>
    <dbReference type="NCBI Taxonomy" id="337243"/>
    <lineage>
        <taxon>Archaea</taxon>
        <taxon>Methanobacteriati</taxon>
        <taxon>Methanobacteriota</taxon>
        <taxon>Stenosarchaea group</taxon>
        <taxon>Halobacteria</taxon>
        <taxon>Halobacteriales</taxon>
        <taxon>Haloferacaceae</taxon>
        <taxon>Halorubrum</taxon>
    </lineage>
</organism>